<dbReference type="EMBL" id="AYSL01000487">
    <property type="protein sequence ID" value="KTF07529.1"/>
    <property type="molecule type" value="Genomic_DNA"/>
</dbReference>
<comment type="caution">
    <text evidence="1">The sequence shown here is derived from an EMBL/GenBank/DDBJ whole genome shotgun (WGS) entry which is preliminary data.</text>
</comment>
<evidence type="ECO:0000313" key="1">
    <source>
        <dbReference type="EMBL" id="KTF07529.1"/>
    </source>
</evidence>
<feature type="non-terminal residue" evidence="1">
    <location>
        <position position="37"/>
    </location>
</feature>
<organism evidence="1">
    <name type="scientific">marine sediment metagenome</name>
    <dbReference type="NCBI Taxonomy" id="412755"/>
    <lineage>
        <taxon>unclassified sequences</taxon>
        <taxon>metagenomes</taxon>
        <taxon>ecological metagenomes</taxon>
    </lineage>
</organism>
<name>A0A1B6NVP6_9ZZZZ</name>
<protein>
    <submittedName>
        <fullName evidence="1">Uncharacterized protein</fullName>
    </submittedName>
</protein>
<proteinExistence type="predicted"/>
<dbReference type="AlphaFoldDB" id="A0A1B6NVP6"/>
<sequence length="37" mass="4138">MLLIAQSGPQYKFGELKFVGDDKAKAIIKRLKPFKTG</sequence>
<gene>
    <name evidence="1" type="ORF">MGSAQ_000974</name>
</gene>
<reference evidence="1" key="1">
    <citation type="submission" date="2013-11" db="EMBL/GenBank/DDBJ databases">
        <title>Microbial diversity, functional groups and degradation webs in Northern and Southern Mediterranean and Red Sea marine crude oil polluted sites.</title>
        <authorList>
            <person name="Daffonchio D."/>
            <person name="Mapelli F."/>
            <person name="Ferrer M."/>
            <person name="Richter M."/>
            <person name="Cherif A."/>
            <person name="Malkawi H.I."/>
            <person name="Yakimov M.M."/>
            <person name="Abdel-Fattah Y.R."/>
            <person name="Blaghen M."/>
            <person name="Golyshin P.N."/>
            <person name="Kalogerakis N."/>
            <person name="Boon N."/>
            <person name="Magagnini M."/>
            <person name="Fava F."/>
        </authorList>
    </citation>
    <scope>NUCLEOTIDE SEQUENCE</scope>
</reference>
<accession>A0A1B6NVP6</accession>